<dbReference type="Pfam" id="PF25954">
    <property type="entry name" value="Beta-barrel_RND_2"/>
    <property type="match status" value="1"/>
</dbReference>
<dbReference type="NCBIfam" id="TIGR01730">
    <property type="entry name" value="RND_mfp"/>
    <property type="match status" value="1"/>
</dbReference>
<dbReference type="GO" id="GO:0022857">
    <property type="term" value="F:transmembrane transporter activity"/>
    <property type="evidence" value="ECO:0007669"/>
    <property type="project" value="InterPro"/>
</dbReference>
<organism evidence="8 9">
    <name type="scientific">Pseudoduganella guangdongensis</name>
    <dbReference type="NCBI Taxonomy" id="2692179"/>
    <lineage>
        <taxon>Bacteria</taxon>
        <taxon>Pseudomonadati</taxon>
        <taxon>Pseudomonadota</taxon>
        <taxon>Betaproteobacteria</taxon>
        <taxon>Burkholderiales</taxon>
        <taxon>Oxalobacteraceae</taxon>
        <taxon>Telluria group</taxon>
        <taxon>Pseudoduganella</taxon>
    </lineage>
</organism>
<feature type="compositionally biased region" description="Basic and acidic residues" evidence="3">
    <location>
        <begin position="37"/>
        <end position="59"/>
    </location>
</feature>
<evidence type="ECO:0000313" key="9">
    <source>
        <dbReference type="Proteomes" id="UP000448575"/>
    </source>
</evidence>
<evidence type="ECO:0000259" key="6">
    <source>
        <dbReference type="Pfam" id="PF25973"/>
    </source>
</evidence>
<feature type="domain" description="CzcB-like alpha-helical hairpin" evidence="4">
    <location>
        <begin position="140"/>
        <end position="199"/>
    </location>
</feature>
<keyword evidence="9" id="KW-1185">Reference proteome</keyword>
<sequence length="402" mass="42687">MNKRQKTMIAAMVAVAALFAGAVLGWGSIGASAGKAGEAHGEEHGKEHAGHGGEGRPAHAEAIPFTDAQIAAADIQLRTAGAARLETFVRLPGEVKLNEDRTAHVTPRVDGIVQEVQANLGQQVRKGDLLAVVASADVSEQRSSLAAAEKRAALTRAVYESEKKLWEDKVSARQDYLKAEHEWQEASIAVQNARQKLVALGATGSGRGPFNRLEIRAPFDGLIVDKHIAVGEAVGAETKVFTVSDLRQVWAEVVVPAKDLEIVRVDTEAVLHSAASDAAVKGKVSFVSALIGEQTRAARARVVLDNPKLAWRPGLFVDVDIVTGAAEVPVAVEKEALQTLNGTQVVFQRVQDGFQPVPVTLGRSDGKLVEITSGLRKDVQYAAAHSFTIKAEQGKGSAAHED</sequence>
<comment type="caution">
    <text evidence="8">The sequence shown here is derived from an EMBL/GenBank/DDBJ whole genome shotgun (WGS) entry which is preliminary data.</text>
</comment>
<feature type="domain" description="CzcB-like C-terminal circularly permuted SH3-like" evidence="7">
    <location>
        <begin position="330"/>
        <end position="390"/>
    </location>
</feature>
<dbReference type="PANTHER" id="PTHR30097">
    <property type="entry name" value="CATION EFFLUX SYSTEM PROTEIN CUSB"/>
    <property type="match status" value="1"/>
</dbReference>
<feature type="domain" description="CzcB-like barrel-sandwich hybrid" evidence="6">
    <location>
        <begin position="101"/>
        <end position="245"/>
    </location>
</feature>
<dbReference type="InterPro" id="IPR058792">
    <property type="entry name" value="Beta-barrel_RND_2"/>
</dbReference>
<evidence type="ECO:0000256" key="3">
    <source>
        <dbReference type="SAM" id="MobiDB-lite"/>
    </source>
</evidence>
<evidence type="ECO:0000256" key="1">
    <source>
        <dbReference type="ARBA" id="ARBA00009477"/>
    </source>
</evidence>
<accession>A0A6N9HKJ2</accession>
<dbReference type="GO" id="GO:0015679">
    <property type="term" value="P:plasma membrane copper ion transport"/>
    <property type="evidence" value="ECO:0007669"/>
    <property type="project" value="TreeGrafter"/>
</dbReference>
<comment type="similarity">
    <text evidence="1">Belongs to the membrane fusion protein (MFP) (TC 8.A.1) family.</text>
</comment>
<dbReference type="Pfam" id="PF25975">
    <property type="entry name" value="CzcB_C"/>
    <property type="match status" value="1"/>
</dbReference>
<dbReference type="PANTHER" id="PTHR30097:SF4">
    <property type="entry name" value="SLR6042 PROTEIN"/>
    <property type="match status" value="1"/>
</dbReference>
<evidence type="ECO:0000259" key="7">
    <source>
        <dbReference type="Pfam" id="PF25975"/>
    </source>
</evidence>
<dbReference type="InterPro" id="IPR058649">
    <property type="entry name" value="CzcB_C"/>
</dbReference>
<protein>
    <submittedName>
        <fullName evidence="8">Efflux RND transporter periplasmic adaptor subunit</fullName>
    </submittedName>
</protein>
<dbReference type="Pfam" id="PF25893">
    <property type="entry name" value="HH_CzcB"/>
    <property type="match status" value="1"/>
</dbReference>
<dbReference type="InterPro" id="IPR051909">
    <property type="entry name" value="MFP_Cation_Efflux"/>
</dbReference>
<dbReference type="Gene3D" id="2.40.420.20">
    <property type="match status" value="1"/>
</dbReference>
<dbReference type="InterPro" id="IPR058648">
    <property type="entry name" value="HH_CzcB-like"/>
</dbReference>
<dbReference type="Gene3D" id="2.40.30.170">
    <property type="match status" value="1"/>
</dbReference>
<dbReference type="EMBL" id="WWCJ01000009">
    <property type="protein sequence ID" value="MYN03245.1"/>
    <property type="molecule type" value="Genomic_DNA"/>
</dbReference>
<keyword evidence="2" id="KW-0813">Transport</keyword>
<dbReference type="RefSeq" id="WP_161026218.1">
    <property type="nucleotide sequence ID" value="NZ_WWCJ01000009.1"/>
</dbReference>
<evidence type="ECO:0000313" key="8">
    <source>
        <dbReference type="EMBL" id="MYN03245.1"/>
    </source>
</evidence>
<gene>
    <name evidence="8" type="ORF">GTP41_14200</name>
</gene>
<dbReference type="GO" id="GO:0016020">
    <property type="term" value="C:membrane"/>
    <property type="evidence" value="ECO:0007669"/>
    <property type="project" value="InterPro"/>
</dbReference>
<dbReference type="Gene3D" id="1.10.287.470">
    <property type="entry name" value="Helix hairpin bin"/>
    <property type="match status" value="1"/>
</dbReference>
<feature type="region of interest" description="Disordered" evidence="3">
    <location>
        <begin position="33"/>
        <end position="59"/>
    </location>
</feature>
<dbReference type="Pfam" id="PF25973">
    <property type="entry name" value="BSH_CzcB"/>
    <property type="match status" value="1"/>
</dbReference>
<proteinExistence type="inferred from homology"/>
<dbReference type="AlphaFoldDB" id="A0A6N9HKJ2"/>
<evidence type="ECO:0000259" key="4">
    <source>
        <dbReference type="Pfam" id="PF25893"/>
    </source>
</evidence>
<feature type="domain" description="CusB-like beta-barrel" evidence="5">
    <location>
        <begin position="248"/>
        <end position="322"/>
    </location>
</feature>
<evidence type="ECO:0000256" key="2">
    <source>
        <dbReference type="ARBA" id="ARBA00022448"/>
    </source>
</evidence>
<dbReference type="GO" id="GO:0030288">
    <property type="term" value="C:outer membrane-bounded periplasmic space"/>
    <property type="evidence" value="ECO:0007669"/>
    <property type="project" value="TreeGrafter"/>
</dbReference>
<dbReference type="Proteomes" id="UP000448575">
    <property type="component" value="Unassembled WGS sequence"/>
</dbReference>
<reference evidence="8 9" key="1">
    <citation type="submission" date="2019-12" db="EMBL/GenBank/DDBJ databases">
        <title>Novel species isolated from a subtropical stream in China.</title>
        <authorList>
            <person name="Lu H."/>
        </authorList>
    </citation>
    <scope>NUCLEOTIDE SEQUENCE [LARGE SCALE GENOMIC DNA]</scope>
    <source>
        <strain evidence="8 9">DS3</strain>
    </source>
</reference>
<name>A0A6N9HKJ2_9BURK</name>
<dbReference type="InterPro" id="IPR058647">
    <property type="entry name" value="BSH_CzcB-like"/>
</dbReference>
<dbReference type="Gene3D" id="2.40.50.100">
    <property type="match status" value="1"/>
</dbReference>
<dbReference type="SUPFAM" id="SSF111369">
    <property type="entry name" value="HlyD-like secretion proteins"/>
    <property type="match status" value="1"/>
</dbReference>
<evidence type="ECO:0000259" key="5">
    <source>
        <dbReference type="Pfam" id="PF25954"/>
    </source>
</evidence>
<dbReference type="GO" id="GO:0060003">
    <property type="term" value="P:copper ion export"/>
    <property type="evidence" value="ECO:0007669"/>
    <property type="project" value="TreeGrafter"/>
</dbReference>
<dbReference type="InterPro" id="IPR006143">
    <property type="entry name" value="RND_pump_MFP"/>
</dbReference>
<dbReference type="FunFam" id="2.40.30.170:FF:000010">
    <property type="entry name" value="Efflux RND transporter periplasmic adaptor subunit"/>
    <property type="match status" value="1"/>
</dbReference>
<dbReference type="GO" id="GO:0046914">
    <property type="term" value="F:transition metal ion binding"/>
    <property type="evidence" value="ECO:0007669"/>
    <property type="project" value="TreeGrafter"/>
</dbReference>